<dbReference type="EMBL" id="OY569118">
    <property type="protein sequence ID" value="CAJ1004454.1"/>
    <property type="molecule type" value="Genomic_DNA"/>
</dbReference>
<dbReference type="InterPro" id="IPR041262">
    <property type="entry name" value="GerD_central"/>
</dbReference>
<gene>
    <name evidence="4" type="primary">gerD</name>
    <name evidence="4" type="ORF">BSPP4475_19445</name>
</gene>
<feature type="domain" description="Spore germination GerD central core" evidence="3">
    <location>
        <begin position="68"/>
        <end position="180"/>
    </location>
</feature>
<dbReference type="KEGG" id="bayd:BSPP4475_19445"/>
<evidence type="ECO:0000256" key="1">
    <source>
        <dbReference type="SAM" id="MobiDB-lite"/>
    </source>
</evidence>
<accession>A0AA48RJC9</accession>
<evidence type="ECO:0000313" key="5">
    <source>
        <dbReference type="Proteomes" id="UP001189619"/>
    </source>
</evidence>
<proteinExistence type="predicted"/>
<dbReference type="AlphaFoldDB" id="A0AA48RJC9"/>
<evidence type="ECO:0000256" key="2">
    <source>
        <dbReference type="SAM" id="SignalP"/>
    </source>
</evidence>
<sequence>MRKRTVPFWLLLAVSLVMTSCGVGGQAQNTAQPDYRSMKDMVLDILKTDEAKQSVINMLKDESVKQNIIMDESTVRTALIQSISKPDNPQIKEAFKDPKFTSTLAKSMKNEHKALLKDLMKDPEYQKLMLSIMRDPEFEKNLMDLMKSSAYRKQTMQIMKEALQSPLFQAEMMTLMTKAAEDMMKPKTMKKGKSKSGGEDSGEGQS</sequence>
<feature type="signal peptide" evidence="2">
    <location>
        <begin position="1"/>
        <end position="19"/>
    </location>
</feature>
<name>A0AA48RJC9_9BACL</name>
<dbReference type="RefSeq" id="WP_171567189.1">
    <property type="nucleotide sequence ID" value="NZ_JAUSVZ010000022.1"/>
</dbReference>
<dbReference type="Gene3D" id="1.10.260.100">
    <property type="match status" value="1"/>
</dbReference>
<protein>
    <submittedName>
        <fullName evidence="4">Spore germination lipoprotein GerD</fullName>
    </submittedName>
</protein>
<dbReference type="Pfam" id="PF17898">
    <property type="entry name" value="GerD"/>
    <property type="match status" value="1"/>
</dbReference>
<keyword evidence="5" id="KW-1185">Reference proteome</keyword>
<reference evidence="4" key="1">
    <citation type="submission" date="2023-07" db="EMBL/GenBank/DDBJ databases">
        <authorList>
            <person name="Ivanov I."/>
            <person name="Teneva D."/>
            <person name="Stoikov I."/>
        </authorList>
    </citation>
    <scope>NUCLEOTIDE SEQUENCE</scope>
    <source>
        <strain evidence="4">4475</strain>
    </source>
</reference>
<organism evidence="4 5">
    <name type="scientific">Brevibacillus aydinogluensis</name>
    <dbReference type="NCBI Taxonomy" id="927786"/>
    <lineage>
        <taxon>Bacteria</taxon>
        <taxon>Bacillati</taxon>
        <taxon>Bacillota</taxon>
        <taxon>Bacilli</taxon>
        <taxon>Bacillales</taxon>
        <taxon>Paenibacillaceae</taxon>
        <taxon>Brevibacillus</taxon>
    </lineage>
</organism>
<dbReference type="PROSITE" id="PS51257">
    <property type="entry name" value="PROKAR_LIPOPROTEIN"/>
    <property type="match status" value="1"/>
</dbReference>
<feature type="region of interest" description="Disordered" evidence="1">
    <location>
        <begin position="182"/>
        <end position="206"/>
    </location>
</feature>
<keyword evidence="4" id="KW-0449">Lipoprotein</keyword>
<dbReference type="Proteomes" id="UP001189619">
    <property type="component" value="Chromosome"/>
</dbReference>
<evidence type="ECO:0000313" key="4">
    <source>
        <dbReference type="EMBL" id="CAJ1004454.1"/>
    </source>
</evidence>
<evidence type="ECO:0000259" key="3">
    <source>
        <dbReference type="Pfam" id="PF17898"/>
    </source>
</evidence>
<dbReference type="NCBIfam" id="NF040801">
    <property type="entry name" value="spore_GerD"/>
    <property type="match status" value="1"/>
</dbReference>
<feature type="chain" id="PRO_5041405585" evidence="2">
    <location>
        <begin position="20"/>
        <end position="206"/>
    </location>
</feature>
<keyword evidence="2" id="KW-0732">Signal</keyword>